<evidence type="ECO:0000256" key="1">
    <source>
        <dbReference type="SAM" id="Coils"/>
    </source>
</evidence>
<feature type="coiled-coil region" evidence="1">
    <location>
        <begin position="121"/>
        <end position="148"/>
    </location>
</feature>
<feature type="transmembrane region" description="Helical" evidence="3">
    <location>
        <begin position="93"/>
        <end position="111"/>
    </location>
</feature>
<evidence type="ECO:0000256" key="3">
    <source>
        <dbReference type="SAM" id="Phobius"/>
    </source>
</evidence>
<keyword evidence="5" id="KW-1185">Reference proteome</keyword>
<feature type="region of interest" description="Disordered" evidence="2">
    <location>
        <begin position="180"/>
        <end position="210"/>
    </location>
</feature>
<reference evidence="4 5" key="1">
    <citation type="submission" date="2016-06" db="EMBL/GenBank/DDBJ databases">
        <title>Complete genome sequence of a saline-alkali tolerant type strain Dietzia timorensis ID05-A0528T.</title>
        <authorList>
            <person name="Wu X."/>
        </authorList>
    </citation>
    <scope>NUCLEOTIDE SEQUENCE [LARGE SCALE GENOMIC DNA]</scope>
    <source>
        <strain evidence="4 5">ID05-A0528</strain>
    </source>
</reference>
<feature type="region of interest" description="Disordered" evidence="2">
    <location>
        <begin position="1"/>
        <end position="78"/>
    </location>
</feature>
<dbReference type="Proteomes" id="UP000186104">
    <property type="component" value="Chromosome"/>
</dbReference>
<dbReference type="Pfam" id="PF04977">
    <property type="entry name" value="DivIC"/>
    <property type="match status" value="1"/>
</dbReference>
<dbReference type="EMBL" id="CP015961">
    <property type="protein sequence ID" value="ANI92938.1"/>
    <property type="molecule type" value="Genomic_DNA"/>
</dbReference>
<evidence type="ECO:0000313" key="4">
    <source>
        <dbReference type="EMBL" id="ANI92938.1"/>
    </source>
</evidence>
<keyword evidence="3" id="KW-0812">Transmembrane</keyword>
<protein>
    <recommendedName>
        <fullName evidence="6">Septum formation initiator</fullName>
    </recommendedName>
</protein>
<feature type="compositionally biased region" description="Polar residues" evidence="2">
    <location>
        <begin position="199"/>
        <end position="210"/>
    </location>
</feature>
<dbReference type="RefSeq" id="WP_067476805.1">
    <property type="nucleotide sequence ID" value="NZ_CP015961.1"/>
</dbReference>
<feature type="compositionally biased region" description="Low complexity" evidence="2">
    <location>
        <begin position="50"/>
        <end position="70"/>
    </location>
</feature>
<name>A0A173LMV9_9ACTN</name>
<evidence type="ECO:0000256" key="2">
    <source>
        <dbReference type="SAM" id="MobiDB-lite"/>
    </source>
</evidence>
<dbReference type="KEGG" id="dtm:BJL86_2172"/>
<keyword evidence="3" id="KW-0472">Membrane</keyword>
<gene>
    <name evidence="4" type="ORF">BJL86_2172</name>
</gene>
<proteinExistence type="predicted"/>
<evidence type="ECO:0000313" key="5">
    <source>
        <dbReference type="Proteomes" id="UP000186104"/>
    </source>
</evidence>
<keyword evidence="1" id="KW-0175">Coiled coil</keyword>
<accession>A0A173LMV9</accession>
<dbReference type="InterPro" id="IPR007060">
    <property type="entry name" value="FtsL/DivIC"/>
</dbReference>
<dbReference type="AlphaFoldDB" id="A0A173LMV9"/>
<keyword evidence="3" id="KW-1133">Transmembrane helix</keyword>
<dbReference type="STRING" id="499555.BJL86_2172"/>
<organism evidence="4 5">
    <name type="scientific">Dietzia timorensis</name>
    <dbReference type="NCBI Taxonomy" id="499555"/>
    <lineage>
        <taxon>Bacteria</taxon>
        <taxon>Bacillati</taxon>
        <taxon>Actinomycetota</taxon>
        <taxon>Actinomycetes</taxon>
        <taxon>Mycobacteriales</taxon>
        <taxon>Dietziaceae</taxon>
        <taxon>Dietzia</taxon>
    </lineage>
</organism>
<sequence length="210" mass="22553">MAGSRGPASGSTRRPAKPAPSRRSASQLAGRSNRARREAGGRTGMSGKLSQSGRPQSGRSQSSRSSQAGRPLQVRNEAENTVLGPRGYALRRIGILAVVMVFLIVSISVPVSNHYESVDQARALSSERAALESEISKLQQEKNKLNDPEYIQAQARQRFGAVKPGETPYRVVDDATAERAAAAAAAEEEANRKPWNETLWGSISGNRGED</sequence>
<evidence type="ECO:0008006" key="6">
    <source>
        <dbReference type="Google" id="ProtNLM"/>
    </source>
</evidence>